<comment type="caution">
    <text evidence="1">The sequence shown here is derived from an EMBL/GenBank/DDBJ whole genome shotgun (WGS) entry which is preliminary data.</text>
</comment>
<organism evidence="1 2">
    <name type="scientific">Allacma fusca</name>
    <dbReference type="NCBI Taxonomy" id="39272"/>
    <lineage>
        <taxon>Eukaryota</taxon>
        <taxon>Metazoa</taxon>
        <taxon>Ecdysozoa</taxon>
        <taxon>Arthropoda</taxon>
        <taxon>Hexapoda</taxon>
        <taxon>Collembola</taxon>
        <taxon>Symphypleona</taxon>
        <taxon>Sminthuridae</taxon>
        <taxon>Allacma</taxon>
    </lineage>
</organism>
<dbReference type="AlphaFoldDB" id="A0A8J2KD08"/>
<proteinExistence type="predicted"/>
<accession>A0A8J2KD08</accession>
<reference evidence="1" key="1">
    <citation type="submission" date="2021-06" db="EMBL/GenBank/DDBJ databases">
        <authorList>
            <person name="Hodson N. C."/>
            <person name="Mongue J. A."/>
            <person name="Jaron S. K."/>
        </authorList>
    </citation>
    <scope>NUCLEOTIDE SEQUENCE</scope>
</reference>
<name>A0A8J2KD08_9HEXA</name>
<dbReference type="EMBL" id="CAJVCH010258972">
    <property type="protein sequence ID" value="CAG7733918.1"/>
    <property type="molecule type" value="Genomic_DNA"/>
</dbReference>
<keyword evidence="2" id="KW-1185">Reference proteome</keyword>
<sequence length="81" mass="9689">MTREIFSTWIKKLDLRMRFKKRKIVITHNEEYDESMDASSDEEGEDDEELERTVISNGTVFQYLQQIKTWYLAGDNDSTDF</sequence>
<evidence type="ECO:0000313" key="1">
    <source>
        <dbReference type="EMBL" id="CAG7733918.1"/>
    </source>
</evidence>
<protein>
    <submittedName>
        <fullName evidence="1">Uncharacterized protein</fullName>
    </submittedName>
</protein>
<dbReference type="Proteomes" id="UP000708208">
    <property type="component" value="Unassembled WGS sequence"/>
</dbReference>
<gene>
    <name evidence="1" type="ORF">AFUS01_LOCUS22334</name>
</gene>
<evidence type="ECO:0000313" key="2">
    <source>
        <dbReference type="Proteomes" id="UP000708208"/>
    </source>
</evidence>